<dbReference type="AlphaFoldDB" id="A0AAD5WYP9"/>
<dbReference type="SUPFAM" id="SSF53927">
    <property type="entry name" value="Cytidine deaminase-like"/>
    <property type="match status" value="1"/>
</dbReference>
<dbReference type="InterPro" id="IPR016193">
    <property type="entry name" value="Cytidine_deaminase-like"/>
</dbReference>
<organism evidence="2 3">
    <name type="scientific">Rhizophlyctis rosea</name>
    <dbReference type="NCBI Taxonomy" id="64517"/>
    <lineage>
        <taxon>Eukaryota</taxon>
        <taxon>Fungi</taxon>
        <taxon>Fungi incertae sedis</taxon>
        <taxon>Chytridiomycota</taxon>
        <taxon>Chytridiomycota incertae sedis</taxon>
        <taxon>Chytridiomycetes</taxon>
        <taxon>Rhizophlyctidales</taxon>
        <taxon>Rhizophlyctidaceae</taxon>
        <taxon>Rhizophlyctis</taxon>
    </lineage>
</organism>
<reference evidence="2" key="1">
    <citation type="submission" date="2020-05" db="EMBL/GenBank/DDBJ databases">
        <title>Phylogenomic resolution of chytrid fungi.</title>
        <authorList>
            <person name="Stajich J.E."/>
            <person name="Amses K."/>
            <person name="Simmons R."/>
            <person name="Seto K."/>
            <person name="Myers J."/>
            <person name="Bonds A."/>
            <person name="Quandt C.A."/>
            <person name="Barry K."/>
            <person name="Liu P."/>
            <person name="Grigoriev I."/>
            <person name="Longcore J.E."/>
            <person name="James T.Y."/>
        </authorList>
    </citation>
    <scope>NUCLEOTIDE SEQUENCE</scope>
    <source>
        <strain evidence="2">JEL0318</strain>
    </source>
</reference>
<dbReference type="PANTHER" id="PTHR11079:SF162">
    <property type="entry name" value="RIBOFLAVIN BIOSYNTHESIS PROTEIN PYRD, CHLOROPLASTIC"/>
    <property type="match status" value="1"/>
</dbReference>
<comment type="caution">
    <text evidence="2">The sequence shown here is derived from an EMBL/GenBank/DDBJ whole genome shotgun (WGS) entry which is preliminary data.</text>
</comment>
<feature type="domain" description="CMP/dCMP-type deaminase" evidence="1">
    <location>
        <begin position="5"/>
        <end position="130"/>
    </location>
</feature>
<dbReference type="PANTHER" id="PTHR11079">
    <property type="entry name" value="CYTOSINE DEAMINASE FAMILY MEMBER"/>
    <property type="match status" value="1"/>
</dbReference>
<dbReference type="Pfam" id="PF18785">
    <property type="entry name" value="Inv-AAD"/>
    <property type="match status" value="1"/>
</dbReference>
<dbReference type="GO" id="GO:0008835">
    <property type="term" value="F:diaminohydroxyphosphoribosylaminopyrimidine deaminase activity"/>
    <property type="evidence" value="ECO:0007669"/>
    <property type="project" value="TreeGrafter"/>
</dbReference>
<sequence>MTTLDLDLHHLRLAILEAHKSPPIQTAYCVGALLTKEFQILATGYSRELPGNTHAEECCLLKLSDPSFARGATIYTTMEPCNERLSGKTPCAQLLLKAGVARVVMGVKEPPNFVAACTGAVMLRDAGVVVDYVKGLEVAMPPPEQTAKAPAAR</sequence>
<proteinExistence type="predicted"/>
<dbReference type="Gene3D" id="3.40.140.10">
    <property type="entry name" value="Cytidine Deaminase, domain 2"/>
    <property type="match status" value="1"/>
</dbReference>
<keyword evidence="3" id="KW-1185">Reference proteome</keyword>
<gene>
    <name evidence="2" type="primary">RIB2</name>
    <name evidence="2" type="ORF">HK097_001856</name>
</gene>
<protein>
    <submittedName>
        <fullName evidence="2">DRAP deaminase</fullName>
    </submittedName>
</protein>
<dbReference type="GO" id="GO:0006139">
    <property type="term" value="P:nucleobase-containing compound metabolic process"/>
    <property type="evidence" value="ECO:0007669"/>
    <property type="project" value="UniProtKB-ARBA"/>
</dbReference>
<accession>A0AAD5WYP9</accession>
<name>A0AAD5WYP9_9FUNG</name>
<dbReference type="EMBL" id="JADGJD010001384">
    <property type="protein sequence ID" value="KAJ3042987.1"/>
    <property type="molecule type" value="Genomic_DNA"/>
</dbReference>
<dbReference type="PROSITE" id="PS51747">
    <property type="entry name" value="CYT_DCMP_DEAMINASES_2"/>
    <property type="match status" value="1"/>
</dbReference>
<evidence type="ECO:0000259" key="1">
    <source>
        <dbReference type="PROSITE" id="PS51747"/>
    </source>
</evidence>
<dbReference type="InterPro" id="IPR002125">
    <property type="entry name" value="CMP_dCMP_dom"/>
</dbReference>
<evidence type="ECO:0000313" key="3">
    <source>
        <dbReference type="Proteomes" id="UP001212841"/>
    </source>
</evidence>
<dbReference type="Proteomes" id="UP001212841">
    <property type="component" value="Unassembled WGS sequence"/>
</dbReference>
<evidence type="ECO:0000313" key="2">
    <source>
        <dbReference type="EMBL" id="KAJ3042987.1"/>
    </source>
</evidence>